<dbReference type="InterPro" id="IPR007698">
    <property type="entry name" value="AlaDH/PNT_NAD(H)-bd"/>
</dbReference>
<proteinExistence type="inferred from homology"/>
<evidence type="ECO:0000313" key="7">
    <source>
        <dbReference type="EMBL" id="QBA22619.1"/>
    </source>
</evidence>
<dbReference type="GO" id="GO:0000286">
    <property type="term" value="F:alanine dehydrogenase activity"/>
    <property type="evidence" value="ECO:0007669"/>
    <property type="project" value="UniProtKB-EC"/>
</dbReference>
<dbReference type="InterPro" id="IPR008143">
    <property type="entry name" value="Ala_DH/PNT_CS2"/>
</dbReference>
<dbReference type="AlphaFoldDB" id="A0A411DQH6"/>
<evidence type="ECO:0000259" key="5">
    <source>
        <dbReference type="SMART" id="SM01002"/>
    </source>
</evidence>
<dbReference type="PROSITE" id="PS00837">
    <property type="entry name" value="ALADH_PNT_2"/>
    <property type="match status" value="1"/>
</dbReference>
<dbReference type="InterPro" id="IPR007886">
    <property type="entry name" value="AlaDH/PNT_N"/>
</dbReference>
<dbReference type="EC" id="1.4.1.1" evidence="2"/>
<dbReference type="PANTHER" id="PTHR42795:SF1">
    <property type="entry name" value="ALANINE DEHYDROGENASE"/>
    <property type="match status" value="1"/>
</dbReference>
<dbReference type="Gene3D" id="3.40.50.720">
    <property type="entry name" value="NAD(P)-binding Rossmann-like Domain"/>
    <property type="match status" value="2"/>
</dbReference>
<dbReference type="EMBL" id="CP035532">
    <property type="protein sequence ID" value="QBA22619.1"/>
    <property type="molecule type" value="Genomic_DNA"/>
</dbReference>
<dbReference type="SMART" id="SM01003">
    <property type="entry name" value="AlaDh_PNT_N"/>
    <property type="match status" value="1"/>
</dbReference>
<accession>A0A411DQH6</accession>
<name>A0A411DQH6_CHRID</name>
<evidence type="ECO:0000256" key="1">
    <source>
        <dbReference type="ARBA" id="ARBA00005689"/>
    </source>
</evidence>
<dbReference type="GO" id="GO:0042853">
    <property type="term" value="P:L-alanine catabolic process"/>
    <property type="evidence" value="ECO:0007669"/>
    <property type="project" value="InterPro"/>
</dbReference>
<dbReference type="InterPro" id="IPR008141">
    <property type="entry name" value="Ala_DH"/>
</dbReference>
<reference evidence="7" key="1">
    <citation type="submission" date="2019-01" db="EMBL/GenBank/DDBJ databases">
        <title>Whole Genome Sequencing for Putative Detection of Antimicrobial Resistance and Potential Virulence Factors in Chryseobacterium indologenes isolated from Nile Tilapia in Tanzania.</title>
        <authorList>
            <person name="Mwega E."/>
            <person name="Mutoloki S."/>
            <person name="Mugimba K."/>
            <person name="Colquhoun D."/>
            <person name="Mdegela R."/>
            <person name="Evensen O."/>
            <person name="Wasteson Y."/>
        </authorList>
    </citation>
    <scope>NUCLEOTIDE SEQUENCE [LARGE SCALE GENOMIC DNA]</scope>
    <source>
        <strain evidence="7">StR 01</strain>
    </source>
</reference>
<evidence type="ECO:0000259" key="6">
    <source>
        <dbReference type="SMART" id="SM01003"/>
    </source>
</evidence>
<evidence type="ECO:0000256" key="3">
    <source>
        <dbReference type="ARBA" id="ARBA00023002"/>
    </source>
</evidence>
<dbReference type="Pfam" id="PF01262">
    <property type="entry name" value="AlaDh_PNT_C"/>
    <property type="match status" value="1"/>
</dbReference>
<feature type="domain" description="Alanine dehydrogenase/pyridine nucleotide transhydrogenase NAD(H)-binding" evidence="5">
    <location>
        <begin position="178"/>
        <end position="321"/>
    </location>
</feature>
<keyword evidence="3" id="KW-0560">Oxidoreductase</keyword>
<gene>
    <name evidence="7" type="ORF">EU348_16090</name>
</gene>
<dbReference type="PANTHER" id="PTHR42795">
    <property type="entry name" value="ALANINE DEHYDROGENASE"/>
    <property type="match status" value="1"/>
</dbReference>
<organism evidence="7">
    <name type="scientific">Chryseobacterium indologenes</name>
    <name type="common">Flavobacterium indologenes</name>
    <dbReference type="NCBI Taxonomy" id="253"/>
    <lineage>
        <taxon>Bacteria</taxon>
        <taxon>Pseudomonadati</taxon>
        <taxon>Bacteroidota</taxon>
        <taxon>Flavobacteriia</taxon>
        <taxon>Flavobacteriales</taxon>
        <taxon>Weeksellaceae</taxon>
        <taxon>Chryseobacterium group</taxon>
        <taxon>Chryseobacterium</taxon>
    </lineage>
</organism>
<evidence type="ECO:0000256" key="4">
    <source>
        <dbReference type="ARBA" id="ARBA00023027"/>
    </source>
</evidence>
<dbReference type="GO" id="GO:0005886">
    <property type="term" value="C:plasma membrane"/>
    <property type="evidence" value="ECO:0007669"/>
    <property type="project" value="TreeGrafter"/>
</dbReference>
<dbReference type="SUPFAM" id="SSF51735">
    <property type="entry name" value="NAD(P)-binding Rossmann-fold domains"/>
    <property type="match status" value="1"/>
</dbReference>
<dbReference type="Pfam" id="PF05222">
    <property type="entry name" value="AlaDh_PNT_N"/>
    <property type="match status" value="1"/>
</dbReference>
<dbReference type="SMART" id="SM01002">
    <property type="entry name" value="AlaDh_PNT_C"/>
    <property type="match status" value="1"/>
</dbReference>
<feature type="domain" description="Alanine dehydrogenase/pyridine nucleotide transhydrogenase N-terminal" evidence="6">
    <location>
        <begin position="33"/>
        <end position="166"/>
    </location>
</feature>
<dbReference type="InterPro" id="IPR036291">
    <property type="entry name" value="NAD(P)-bd_dom_sf"/>
</dbReference>
<keyword evidence="4" id="KW-0520">NAD</keyword>
<protein>
    <recommendedName>
        <fullName evidence="2">alanine dehydrogenase</fullName>
        <ecNumber evidence="2">1.4.1.1</ecNumber>
    </recommendedName>
</protein>
<sequence length="396" mass="44171">MSTNIFTPFTEEELMPKEEKLEVIKKGKQFSIGIPKETCLNERRTCITPDAVQVLVEHGHEIIIESGAGQGSFFTDLQYSESGAKITNDPKEAFGQDLILKVNPPTEDEIEYMKPNTYLVSALQINLRDKDYFLKLAEKKINAIAFEFIVDEYKQLALVRLVGEIAGTVSILYASELLALSNGLMLGGITGVRPAEVVILGAGIVGEFATKAAIGLGASVKVFDNSLSKLRRLHTIVDSRVPTSIIDPKELSKSLRRADVVIGALPRLNMTPIVTEDMVMKMKKGSVIIDITIDNGKVIETSELTTMEDPYVIKHGVIHCGLPNLTSRMPRTTTKAISNFFLSYILNYDEEGGFENMLIRKNEMKQSLYMYKGRHTKKIICDRFGLTYHDINLLIF</sequence>
<comment type="similarity">
    <text evidence="1">Belongs to the AlaDH/PNT family.</text>
</comment>
<dbReference type="SUPFAM" id="SSF52283">
    <property type="entry name" value="Formate/glycerate dehydrogenase catalytic domain-like"/>
    <property type="match status" value="1"/>
</dbReference>
<dbReference type="CDD" id="cd05305">
    <property type="entry name" value="L-AlaDH"/>
    <property type="match status" value="1"/>
</dbReference>
<evidence type="ECO:0000256" key="2">
    <source>
        <dbReference type="ARBA" id="ARBA00012897"/>
    </source>
</evidence>